<organism evidence="1 2">
    <name type="scientific">Brachyspira intermedia (strain ATCC 51140 / PWS/A)</name>
    <name type="common">Serpulina intermedia</name>
    <dbReference type="NCBI Taxonomy" id="1045858"/>
    <lineage>
        <taxon>Bacteria</taxon>
        <taxon>Pseudomonadati</taxon>
        <taxon>Spirochaetota</taxon>
        <taxon>Spirochaetia</taxon>
        <taxon>Brachyspirales</taxon>
        <taxon>Brachyspiraceae</taxon>
        <taxon>Brachyspira</taxon>
    </lineage>
</organism>
<dbReference type="PATRIC" id="fig|1045858.4.peg.1395"/>
<dbReference type="HOGENOM" id="CLU_1003518_0_0_12"/>
<protein>
    <submittedName>
        <fullName evidence="1">Uncharacterized protein</fullName>
    </submittedName>
</protein>
<dbReference type="EMBL" id="CP002874">
    <property type="protein sequence ID" value="AEM22016.1"/>
    <property type="molecule type" value="Genomic_DNA"/>
</dbReference>
<evidence type="ECO:0000313" key="2">
    <source>
        <dbReference type="Proteomes" id="UP000008522"/>
    </source>
</evidence>
<accession>G0EPV6</accession>
<reference evidence="1 2" key="1">
    <citation type="journal article" date="2011" name="BMC Genomics">
        <title>Complete genome sequence of Brachyspira intermedia reveals unique genomic features in Brachyspira species and phage-mediated horizontal gene transfer.</title>
        <authorList>
            <person name="Hafstrom T."/>
            <person name="Jansson D.S."/>
            <person name="Segerman B."/>
        </authorList>
    </citation>
    <scope>NUCLEOTIDE SEQUENCE [LARGE SCALE GENOMIC DNA]</scope>
    <source>
        <strain evidence="2">ATCC 51140 / PWS/A</strain>
    </source>
</reference>
<evidence type="ECO:0000313" key="1">
    <source>
        <dbReference type="EMBL" id="AEM22016.1"/>
    </source>
</evidence>
<name>G0EPV6_BRAIP</name>
<gene>
    <name evidence="1" type="ordered locus">Bint_1397</name>
</gene>
<sequence>MLIFVFSCNKKTTDPTSNNGGNDNGNITSKFDPSEVEILIPVTYYLNSRVSGNLTSFKSVQSETGKTVYEIPITFNDERLLDEIDYIRVSYKGVNVRDTALTEYRKEDLGDYLKTYLVSLTNESSGEVNELYLGLYTELQFSKYMVKRSAIDLCTFHYNDTLGYYTNSYSHRSPSLKKYEQYDKIQLKNDIITAFNESVIRPDYSSIYYPRYDYEFIGDFLVEDNVADNEINEWMRPAANYKRLTFKVKPRAFKGYRFTDKENLKEYSVLVYLKKDE</sequence>
<keyword evidence="2" id="KW-1185">Reference proteome</keyword>
<dbReference type="Proteomes" id="UP000008522">
    <property type="component" value="Chromosome"/>
</dbReference>
<dbReference type="KEGG" id="bip:Bint_1397"/>
<proteinExistence type="predicted"/>
<dbReference type="AlphaFoldDB" id="G0EPV6"/>